<protein>
    <submittedName>
        <fullName evidence="1">Uncharacterized protein</fullName>
    </submittedName>
</protein>
<sequence>MEASILALGRALRLDKTLPEAEFLQHGVQALHRRRIGRVHHRSKGPWHRKSDFRVALLRRIPQLDHRPNSAFQYGDIERSRATMPGSFSMMKSTSSTVL</sequence>
<proteinExistence type="predicted"/>
<accession>A0A645DZ91</accession>
<name>A0A645DZ91_9ZZZZ</name>
<evidence type="ECO:0000313" key="1">
    <source>
        <dbReference type="EMBL" id="MPM94687.1"/>
    </source>
</evidence>
<reference evidence="1" key="1">
    <citation type="submission" date="2019-08" db="EMBL/GenBank/DDBJ databases">
        <authorList>
            <person name="Kucharzyk K."/>
            <person name="Murdoch R.W."/>
            <person name="Higgins S."/>
            <person name="Loffler F."/>
        </authorList>
    </citation>
    <scope>NUCLEOTIDE SEQUENCE</scope>
</reference>
<gene>
    <name evidence="1" type="ORF">SDC9_141835</name>
</gene>
<dbReference type="AlphaFoldDB" id="A0A645DZ91"/>
<comment type="caution">
    <text evidence="1">The sequence shown here is derived from an EMBL/GenBank/DDBJ whole genome shotgun (WGS) entry which is preliminary data.</text>
</comment>
<dbReference type="EMBL" id="VSSQ01041285">
    <property type="protein sequence ID" value="MPM94687.1"/>
    <property type="molecule type" value="Genomic_DNA"/>
</dbReference>
<organism evidence="1">
    <name type="scientific">bioreactor metagenome</name>
    <dbReference type="NCBI Taxonomy" id="1076179"/>
    <lineage>
        <taxon>unclassified sequences</taxon>
        <taxon>metagenomes</taxon>
        <taxon>ecological metagenomes</taxon>
    </lineage>
</organism>